<evidence type="ECO:0000313" key="2">
    <source>
        <dbReference type="EMBL" id="RFU60480.1"/>
    </source>
</evidence>
<evidence type="ECO:0000313" key="3">
    <source>
        <dbReference type="Proteomes" id="UP000262939"/>
    </source>
</evidence>
<dbReference type="Pfam" id="PF13040">
    <property type="entry name" value="Fur_reg_FbpB"/>
    <property type="match status" value="1"/>
</dbReference>
<dbReference type="RefSeq" id="WP_117324599.1">
    <property type="nucleotide sequence ID" value="NZ_QVTD01000026.1"/>
</dbReference>
<comment type="caution">
    <text evidence="2">The sequence shown here is derived from an EMBL/GenBank/DDBJ whole genome shotgun (WGS) entry which is preliminary data.</text>
</comment>
<protein>
    <submittedName>
        <fullName evidence="2">FbpB family small basic protein</fullName>
    </submittedName>
</protein>
<proteinExistence type="predicted"/>
<dbReference type="InterPro" id="IPR025004">
    <property type="entry name" value="SenN/SenS"/>
</dbReference>
<sequence>MKKRKLSFSELMKINKEELLKDKEQLEKIEKRVDEKYVNAR</sequence>
<keyword evidence="3" id="KW-1185">Reference proteome</keyword>
<dbReference type="AlphaFoldDB" id="A0A372L673"/>
<dbReference type="Proteomes" id="UP000262939">
    <property type="component" value="Unassembled WGS sequence"/>
</dbReference>
<accession>A0A372L673</accession>
<reference evidence="2 3" key="1">
    <citation type="submission" date="2018-08" db="EMBL/GenBank/DDBJ databases">
        <title>Bacillus chawlae sp. nov., Bacillus glennii sp. nov., and Bacillus saganii sp. nov. Isolated from the Vehicle Assembly Building at Kennedy Space Center where the Viking Spacecraft were Assembled.</title>
        <authorList>
            <person name="Seuylemezian A."/>
            <person name="Vaishampayan P."/>
        </authorList>
    </citation>
    <scope>NUCLEOTIDE SEQUENCE [LARGE SCALE GENOMIC DNA]</scope>
    <source>
        <strain evidence="2 3">V44-8</strain>
    </source>
</reference>
<evidence type="ECO:0000256" key="1">
    <source>
        <dbReference type="SAM" id="Coils"/>
    </source>
</evidence>
<organism evidence="2 3">
    <name type="scientific">Peribacillus glennii</name>
    <dbReference type="NCBI Taxonomy" id="2303991"/>
    <lineage>
        <taxon>Bacteria</taxon>
        <taxon>Bacillati</taxon>
        <taxon>Bacillota</taxon>
        <taxon>Bacilli</taxon>
        <taxon>Bacillales</taxon>
        <taxon>Bacillaceae</taxon>
        <taxon>Peribacillus</taxon>
    </lineage>
</organism>
<name>A0A372L673_9BACI</name>
<dbReference type="EMBL" id="QVTD01000026">
    <property type="protein sequence ID" value="RFU60480.1"/>
    <property type="molecule type" value="Genomic_DNA"/>
</dbReference>
<gene>
    <name evidence="2" type="ORF">D0466_21800</name>
</gene>
<feature type="coiled-coil region" evidence="1">
    <location>
        <begin position="9"/>
        <end position="36"/>
    </location>
</feature>
<keyword evidence="1" id="KW-0175">Coiled coil</keyword>